<evidence type="ECO:0000256" key="3">
    <source>
        <dbReference type="ARBA" id="ARBA00022857"/>
    </source>
</evidence>
<dbReference type="Proteomes" id="UP000030063">
    <property type="component" value="Unassembled WGS sequence"/>
</dbReference>
<feature type="domain" description="Nitroreductase" evidence="6">
    <location>
        <begin position="23"/>
        <end position="174"/>
    </location>
</feature>
<evidence type="ECO:0000313" key="8">
    <source>
        <dbReference type="Proteomes" id="UP000030063"/>
    </source>
</evidence>
<organism evidence="7 8">
    <name type="scientific">Pseudomonas taeanensis MS-3</name>
    <dbReference type="NCBI Taxonomy" id="1395571"/>
    <lineage>
        <taxon>Bacteria</taxon>
        <taxon>Pseudomonadati</taxon>
        <taxon>Pseudomonadota</taxon>
        <taxon>Gammaproteobacteria</taxon>
        <taxon>Pseudomonadales</taxon>
        <taxon>Pseudomonadaceae</taxon>
        <taxon>Pseudomonas</taxon>
    </lineage>
</organism>
<comment type="cofactor">
    <cofactor evidence="5">
        <name>FMN</name>
        <dbReference type="ChEBI" id="CHEBI:58210"/>
    </cofactor>
</comment>
<protein>
    <recommendedName>
        <fullName evidence="5">Putative NADH dehydrogenase/NAD(P)H nitroreductase TMS3_0107425</fullName>
        <ecNumber evidence="5">1.-.-.-</ecNumber>
    </recommendedName>
</protein>
<dbReference type="Gene3D" id="3.40.109.10">
    <property type="entry name" value="NADH Oxidase"/>
    <property type="match status" value="1"/>
</dbReference>
<gene>
    <name evidence="7" type="ORF">TMS3_0107425</name>
</gene>
<dbReference type="PANTHER" id="PTHR43543">
    <property type="entry name" value="MALONIC SEMIALDEHYDE REDUCTASE RUTE-RELATED"/>
    <property type="match status" value="1"/>
</dbReference>
<dbReference type="InterPro" id="IPR050461">
    <property type="entry name" value="Nitroreductase_HadB/RutE"/>
</dbReference>
<dbReference type="STRING" id="1395571.TMS3_0107425"/>
<comment type="similarity">
    <text evidence="5">Belongs to the nitroreductase family. HadB/RutE subfamily.</text>
</comment>
<accession>A0A0A1YP92</accession>
<evidence type="ECO:0000256" key="5">
    <source>
        <dbReference type="HAMAP-Rule" id="MF_01204"/>
    </source>
</evidence>
<evidence type="ECO:0000256" key="2">
    <source>
        <dbReference type="ARBA" id="ARBA00022643"/>
    </source>
</evidence>
<keyword evidence="5" id="KW-0520">NAD</keyword>
<keyword evidence="1 5" id="KW-0285">Flavoprotein</keyword>
<dbReference type="EC" id="1.-.-.-" evidence="5"/>
<dbReference type="InterPro" id="IPR023936">
    <property type="entry name" value="RutE-like"/>
</dbReference>
<keyword evidence="8" id="KW-1185">Reference proteome</keyword>
<dbReference type="Pfam" id="PF00881">
    <property type="entry name" value="Nitroreductase"/>
    <property type="match status" value="1"/>
</dbReference>
<dbReference type="RefSeq" id="WP_025164589.1">
    <property type="nucleotide sequence ID" value="NZ_AWSQ01000001.1"/>
</dbReference>
<dbReference type="InterPro" id="IPR029479">
    <property type="entry name" value="Nitroreductase"/>
</dbReference>
<dbReference type="HAMAP" id="MF_01204">
    <property type="entry name" value="Oxidoreductase_RutE_HadB"/>
    <property type="match status" value="1"/>
</dbReference>
<dbReference type="PANTHER" id="PTHR43543:SF1">
    <property type="entry name" value="MALONIC SEMIALDEHYDE REDUCTASE RUTE-RELATED"/>
    <property type="match status" value="1"/>
</dbReference>
<dbReference type="NCBIfam" id="NF003768">
    <property type="entry name" value="PRK05365.1"/>
    <property type="match status" value="1"/>
</dbReference>
<keyword evidence="2 5" id="KW-0288">FMN</keyword>
<dbReference type="AlphaFoldDB" id="A0A0A1YP92"/>
<evidence type="ECO:0000256" key="4">
    <source>
        <dbReference type="ARBA" id="ARBA00023002"/>
    </source>
</evidence>
<evidence type="ECO:0000259" key="6">
    <source>
        <dbReference type="Pfam" id="PF00881"/>
    </source>
</evidence>
<dbReference type="EMBL" id="AWSQ01000001">
    <property type="protein sequence ID" value="KFX71740.1"/>
    <property type="molecule type" value="Genomic_DNA"/>
</dbReference>
<dbReference type="eggNOG" id="COG0778">
    <property type="taxonomic scope" value="Bacteria"/>
</dbReference>
<dbReference type="OrthoDB" id="9784375at2"/>
<dbReference type="SUPFAM" id="SSF55469">
    <property type="entry name" value="FMN-dependent nitroreductase-like"/>
    <property type="match status" value="1"/>
</dbReference>
<keyword evidence="4 5" id="KW-0560">Oxidoreductase</keyword>
<keyword evidence="3 5" id="KW-0521">NADP</keyword>
<sequence length="196" mass="21698">MSQTLSSKALDQLFLEARSHNAWFDRPVTDGQLEQLYGLLRQGPTSNNCSPARFVFVRTPEAKQRLLPALKGYNGDKMLGAPVTVIVAYDCQFYERLPELFPIYDAGAVYRENPQAAYVGALRNGSLQGAYLILAARALGLDCGPMSGFDNAQVDVEFFSDGRWKSNFLCCLGYGDPQKLRPAGIRLGFEETCQLV</sequence>
<name>A0A0A1YP92_9PSED</name>
<dbReference type="GO" id="GO:0016491">
    <property type="term" value="F:oxidoreductase activity"/>
    <property type="evidence" value="ECO:0007669"/>
    <property type="project" value="UniProtKB-UniRule"/>
</dbReference>
<comment type="caution">
    <text evidence="7">The sequence shown here is derived from an EMBL/GenBank/DDBJ whole genome shotgun (WGS) entry which is preliminary data.</text>
</comment>
<reference evidence="7 8" key="1">
    <citation type="journal article" date="2014" name="Genome Announc.">
        <title>Draft Genome Sequence of Petroleum Oil-Degrading Marine Bacterium Pseudomonas taeanensis Strain MS-3, Isolated from a Crude Oil-Contaminated Seashore.</title>
        <authorList>
            <person name="Lee S.Y."/>
            <person name="Kim S.H."/>
            <person name="Lee D.G."/>
            <person name="Shin S."/>
            <person name="Yun S.H."/>
            <person name="Choi C.W."/>
            <person name="Chung Y.H."/>
            <person name="Choi J.S."/>
            <person name="Kahng H.Y."/>
            <person name="Kim S.I."/>
        </authorList>
    </citation>
    <scope>NUCLEOTIDE SEQUENCE [LARGE SCALE GENOMIC DNA]</scope>
    <source>
        <strain evidence="7 8">MS-3</strain>
    </source>
</reference>
<evidence type="ECO:0000313" key="7">
    <source>
        <dbReference type="EMBL" id="KFX71740.1"/>
    </source>
</evidence>
<dbReference type="InterPro" id="IPR000415">
    <property type="entry name" value="Nitroreductase-like"/>
</dbReference>
<proteinExistence type="inferred from homology"/>
<dbReference type="CDD" id="cd02148">
    <property type="entry name" value="RutE-like"/>
    <property type="match status" value="1"/>
</dbReference>
<evidence type="ECO:0000256" key="1">
    <source>
        <dbReference type="ARBA" id="ARBA00022630"/>
    </source>
</evidence>